<evidence type="ECO:0000313" key="1">
    <source>
        <dbReference type="EMBL" id="KAH7664639.1"/>
    </source>
</evidence>
<reference evidence="2" key="1">
    <citation type="journal article" date="2022" name="Nat. Commun.">
        <title>Chromosome evolution and the genetic basis of agronomically important traits in greater yam.</title>
        <authorList>
            <person name="Bredeson J.V."/>
            <person name="Lyons J.B."/>
            <person name="Oniyinde I.O."/>
            <person name="Okereke N.R."/>
            <person name="Kolade O."/>
            <person name="Nnabue I."/>
            <person name="Nwadili C.O."/>
            <person name="Hribova E."/>
            <person name="Parker M."/>
            <person name="Nwogha J."/>
            <person name="Shu S."/>
            <person name="Carlson J."/>
            <person name="Kariba R."/>
            <person name="Muthemba S."/>
            <person name="Knop K."/>
            <person name="Barton G.J."/>
            <person name="Sherwood A.V."/>
            <person name="Lopez-Montes A."/>
            <person name="Asiedu R."/>
            <person name="Jamnadass R."/>
            <person name="Muchugi A."/>
            <person name="Goodstein D."/>
            <person name="Egesi C.N."/>
            <person name="Featherston J."/>
            <person name="Asfaw A."/>
            <person name="Simpson G.G."/>
            <person name="Dolezel J."/>
            <person name="Hendre P.S."/>
            <person name="Van Deynze A."/>
            <person name="Kumar P.L."/>
            <person name="Obidiegwu J.E."/>
            <person name="Bhattacharjee R."/>
            <person name="Rokhsar D.S."/>
        </authorList>
    </citation>
    <scope>NUCLEOTIDE SEQUENCE [LARGE SCALE GENOMIC DNA]</scope>
    <source>
        <strain evidence="2">cv. TDa95/00328</strain>
    </source>
</reference>
<protein>
    <submittedName>
        <fullName evidence="1">TSC-22 / Dip / Bun protein</fullName>
    </submittedName>
</protein>
<comment type="caution">
    <text evidence="1">The sequence shown here is derived from an EMBL/GenBank/DDBJ whole genome shotgun (WGS) entry which is preliminary data.</text>
</comment>
<accession>A0ACB7UVJ9</accession>
<gene>
    <name evidence="1" type="ORF">IHE45_14G132500</name>
</gene>
<dbReference type="EMBL" id="CM037024">
    <property type="protein sequence ID" value="KAH7664639.1"/>
    <property type="molecule type" value="Genomic_DNA"/>
</dbReference>
<name>A0ACB7UVJ9_DIOAL</name>
<dbReference type="Proteomes" id="UP000827976">
    <property type="component" value="Chromosome 14"/>
</dbReference>
<keyword evidence="2" id="KW-1185">Reference proteome</keyword>
<proteinExistence type="predicted"/>
<organism evidence="1 2">
    <name type="scientific">Dioscorea alata</name>
    <name type="common">Purple yam</name>
    <dbReference type="NCBI Taxonomy" id="55571"/>
    <lineage>
        <taxon>Eukaryota</taxon>
        <taxon>Viridiplantae</taxon>
        <taxon>Streptophyta</taxon>
        <taxon>Embryophyta</taxon>
        <taxon>Tracheophyta</taxon>
        <taxon>Spermatophyta</taxon>
        <taxon>Magnoliopsida</taxon>
        <taxon>Liliopsida</taxon>
        <taxon>Dioscoreales</taxon>
        <taxon>Dioscoreaceae</taxon>
        <taxon>Dioscorea</taxon>
    </lineage>
</organism>
<evidence type="ECO:0000313" key="2">
    <source>
        <dbReference type="Proteomes" id="UP000827976"/>
    </source>
</evidence>
<sequence length="877" mass="96762">MAESGDPAAAEKSASSSSMPKPIKSPEEEIRAVARNLSDQPVPNPEPGVWAVLTAISKNARQRPQGINIILSRDNHRIGRSVGDIRFQIGEITVSGKHCRIFRERLMVEHGDQDPSISVQVFLKDTSMNGTYLNWERLRKHSPKAKLCHGDIISFIAPPHDDKAYAFVYREVHKPACNVNGASLKRKSDDFATENKRLKGIGIGAPEGPISLDDVRSLQRSNTELRQQLEAHVLTIESMGTESRASIARHENELKELKETVSNSFLGQIKDLRTMLDGKQKELVELTTLSAELQHSIKDLSERLSASMQSRSDADEIIHSQKASISELETQLDEQRNQRREEREKAAADLKSALQKAQSEAQEEIKRQAENYLRQHREQQEVINKLQETEKESRLLVGALRSKLEDARESLVISEKRVRHLEVQIQDEQAASASTRKVHKKSEALELELTRLRNELNSEKIAREEAWAKVSALELEIAAAIRDLSIEKQRFQGARERIILRETQLRAFYSTTEEISALFAKQHEQLKAMQRTLEDEEDRDTVSIGLNIGKTVNANLGYDSAQKAYPINHPSDAPGASTLRNAKAMSSSSMRSDDASITEKHNCNPQSPDGNTQDLEFTSADKSLKGFGSDIDGVGSALVPDGLPAETERVLETESQACDAGLHGQNAATNKCINMTGDDMMQLDDEACVQEDFVPPIRELEGRHCPVSESKLDEDTDPGTIRTADLLASEVAGSWAVSTAPSVHGENESPKSQENTVADEEAAATALLLCSEGQAAGSQNDTVCGSTTKLHAEYRALNAMIEIVAPDFKQRFQDASGGQGERNDSLSDAETEGSNHSDASDNDIENARHASDNNDIEGETQDYAQKDGDEMIEDSVG</sequence>